<dbReference type="AlphaFoldDB" id="A0A6I8MIH0"/>
<dbReference type="InterPro" id="IPR041492">
    <property type="entry name" value="HAD_2"/>
</dbReference>
<dbReference type="InterPro" id="IPR023198">
    <property type="entry name" value="PGP-like_dom2"/>
</dbReference>
<dbReference type="RefSeq" id="WP_232053161.1">
    <property type="nucleotide sequence ID" value="NZ_LR738855.1"/>
</dbReference>
<dbReference type="KEGG" id="crf:FRC0190_02281"/>
<protein>
    <submittedName>
        <fullName evidence="1">HAD family hydrolase</fullName>
    </submittedName>
</protein>
<dbReference type="Pfam" id="PF13419">
    <property type="entry name" value="HAD_2"/>
    <property type="match status" value="1"/>
</dbReference>
<evidence type="ECO:0000313" key="2">
    <source>
        <dbReference type="Proteomes" id="UP000423525"/>
    </source>
</evidence>
<dbReference type="EMBL" id="LR738855">
    <property type="protein sequence ID" value="VZH86371.1"/>
    <property type="molecule type" value="Genomic_DNA"/>
</dbReference>
<proteinExistence type="predicted"/>
<dbReference type="Gene3D" id="1.10.150.240">
    <property type="entry name" value="Putative phosphatase, domain 2"/>
    <property type="match status" value="1"/>
</dbReference>
<dbReference type="Proteomes" id="UP000423525">
    <property type="component" value="Chromosome"/>
</dbReference>
<reference evidence="1 2" key="1">
    <citation type="submission" date="2019-11" db="EMBL/GenBank/DDBJ databases">
        <authorList>
            <person name="Brisse S."/>
        </authorList>
    </citation>
    <scope>NUCLEOTIDE SEQUENCE [LARGE SCALE GENOMIC DNA]</scope>
    <source>
        <strain evidence="1">FRC0190</strain>
    </source>
</reference>
<dbReference type="InterPro" id="IPR023214">
    <property type="entry name" value="HAD_sf"/>
</dbReference>
<sequence length="49" mass="5360">MPSATHPATPHFAAILFDLDGTLVDHESACLEGARRWARELGVSEDPDR</sequence>
<dbReference type="GO" id="GO:0016787">
    <property type="term" value="F:hydrolase activity"/>
    <property type="evidence" value="ECO:0007669"/>
    <property type="project" value="UniProtKB-KW"/>
</dbReference>
<keyword evidence="1" id="KW-0378">Hydrolase</keyword>
<dbReference type="InterPro" id="IPR036412">
    <property type="entry name" value="HAD-like_sf"/>
</dbReference>
<dbReference type="SUPFAM" id="SSF56784">
    <property type="entry name" value="HAD-like"/>
    <property type="match status" value="1"/>
</dbReference>
<organism evidence="1 2">
    <name type="scientific">Corynebacterium rouxii</name>
    <dbReference type="NCBI Taxonomy" id="2719119"/>
    <lineage>
        <taxon>Bacteria</taxon>
        <taxon>Bacillati</taxon>
        <taxon>Actinomycetota</taxon>
        <taxon>Actinomycetes</taxon>
        <taxon>Mycobacteriales</taxon>
        <taxon>Corynebacteriaceae</taxon>
        <taxon>Corynebacterium</taxon>
    </lineage>
</organism>
<dbReference type="Gene3D" id="3.40.50.1000">
    <property type="entry name" value="HAD superfamily/HAD-like"/>
    <property type="match status" value="1"/>
</dbReference>
<gene>
    <name evidence="1" type="ORF">FRC0190_02281</name>
</gene>
<evidence type="ECO:0000313" key="1">
    <source>
        <dbReference type="EMBL" id="VZH86371.1"/>
    </source>
</evidence>
<accession>A0A6I8MIH0</accession>
<name>A0A6I8MIH0_9CORY</name>